<organism evidence="2 3">
    <name type="scientific">Portunus trituberculatus</name>
    <name type="common">Swimming crab</name>
    <name type="synonym">Neptunus trituberculatus</name>
    <dbReference type="NCBI Taxonomy" id="210409"/>
    <lineage>
        <taxon>Eukaryota</taxon>
        <taxon>Metazoa</taxon>
        <taxon>Ecdysozoa</taxon>
        <taxon>Arthropoda</taxon>
        <taxon>Crustacea</taxon>
        <taxon>Multicrustacea</taxon>
        <taxon>Malacostraca</taxon>
        <taxon>Eumalacostraca</taxon>
        <taxon>Eucarida</taxon>
        <taxon>Decapoda</taxon>
        <taxon>Pleocyemata</taxon>
        <taxon>Brachyura</taxon>
        <taxon>Eubrachyura</taxon>
        <taxon>Portunoidea</taxon>
        <taxon>Portunidae</taxon>
        <taxon>Portuninae</taxon>
        <taxon>Portunus</taxon>
    </lineage>
</organism>
<keyword evidence="3" id="KW-1185">Reference proteome</keyword>
<feature type="signal peptide" evidence="1">
    <location>
        <begin position="1"/>
        <end position="49"/>
    </location>
</feature>
<dbReference type="Proteomes" id="UP000324222">
    <property type="component" value="Unassembled WGS sequence"/>
</dbReference>
<keyword evidence="1" id="KW-0732">Signal</keyword>
<gene>
    <name evidence="2" type="ORF">E2C01_068069</name>
</gene>
<comment type="caution">
    <text evidence="2">The sequence shown here is derived from an EMBL/GenBank/DDBJ whole genome shotgun (WGS) entry which is preliminary data.</text>
</comment>
<dbReference type="EMBL" id="VSRR010037402">
    <property type="protein sequence ID" value="MPC73732.1"/>
    <property type="molecule type" value="Genomic_DNA"/>
</dbReference>
<feature type="chain" id="PRO_5023013111" evidence="1">
    <location>
        <begin position="50"/>
        <end position="74"/>
    </location>
</feature>
<name>A0A5B7HR12_PORTR</name>
<protein>
    <submittedName>
        <fullName evidence="2">Uncharacterized protein</fullName>
    </submittedName>
</protein>
<evidence type="ECO:0000256" key="1">
    <source>
        <dbReference type="SAM" id="SignalP"/>
    </source>
</evidence>
<reference evidence="2 3" key="1">
    <citation type="submission" date="2019-05" db="EMBL/GenBank/DDBJ databases">
        <title>Another draft genome of Portunus trituberculatus and its Hox gene families provides insights of decapod evolution.</title>
        <authorList>
            <person name="Jeong J.-H."/>
            <person name="Song I."/>
            <person name="Kim S."/>
            <person name="Choi T."/>
            <person name="Kim D."/>
            <person name="Ryu S."/>
            <person name="Kim W."/>
        </authorList>
    </citation>
    <scope>NUCLEOTIDE SEQUENCE [LARGE SCALE GENOMIC DNA]</scope>
    <source>
        <tissue evidence="2">Muscle</tissue>
    </source>
</reference>
<evidence type="ECO:0000313" key="3">
    <source>
        <dbReference type="Proteomes" id="UP000324222"/>
    </source>
</evidence>
<accession>A0A5B7HR12</accession>
<sequence>MVHAMIGQRTMLAFIRARHIPSLSPSPSSSCPLLLALLLLAALAGAGQGRLMDTCEIRPRQVTLNPDAEAFIGE</sequence>
<dbReference type="AlphaFoldDB" id="A0A5B7HR12"/>
<evidence type="ECO:0000313" key="2">
    <source>
        <dbReference type="EMBL" id="MPC73732.1"/>
    </source>
</evidence>
<proteinExistence type="predicted"/>